<evidence type="ECO:0000313" key="3">
    <source>
        <dbReference type="Proteomes" id="UP000827092"/>
    </source>
</evidence>
<sequence>MPDIHPPKHSNLSNKKPHLRRPCFASGSFPDWIPFCRHTSSQGCSGQTNLQKQMTPRPPPFPPLSTPAYSVLLRGRDACAVIYCLSGD</sequence>
<protein>
    <submittedName>
        <fullName evidence="2">Uncharacterized protein</fullName>
    </submittedName>
</protein>
<comment type="caution">
    <text evidence="2">The sequence shown here is derived from an EMBL/GenBank/DDBJ whole genome shotgun (WGS) entry which is preliminary data.</text>
</comment>
<dbReference type="AlphaFoldDB" id="A0AAV6VVJ9"/>
<dbReference type="Proteomes" id="UP000827092">
    <property type="component" value="Unassembled WGS sequence"/>
</dbReference>
<feature type="region of interest" description="Disordered" evidence="1">
    <location>
        <begin position="41"/>
        <end position="63"/>
    </location>
</feature>
<evidence type="ECO:0000256" key="1">
    <source>
        <dbReference type="SAM" id="MobiDB-lite"/>
    </source>
</evidence>
<keyword evidence="3" id="KW-1185">Reference proteome</keyword>
<feature type="compositionally biased region" description="Polar residues" evidence="1">
    <location>
        <begin position="41"/>
        <end position="54"/>
    </location>
</feature>
<name>A0AAV6VVJ9_9ARAC</name>
<evidence type="ECO:0000313" key="2">
    <source>
        <dbReference type="EMBL" id="KAG8200655.1"/>
    </source>
</evidence>
<accession>A0AAV6VVJ9</accession>
<dbReference type="EMBL" id="JAFNEN010000014">
    <property type="protein sequence ID" value="KAG8200655.1"/>
    <property type="molecule type" value="Genomic_DNA"/>
</dbReference>
<organism evidence="2 3">
    <name type="scientific">Oedothorax gibbosus</name>
    <dbReference type="NCBI Taxonomy" id="931172"/>
    <lineage>
        <taxon>Eukaryota</taxon>
        <taxon>Metazoa</taxon>
        <taxon>Ecdysozoa</taxon>
        <taxon>Arthropoda</taxon>
        <taxon>Chelicerata</taxon>
        <taxon>Arachnida</taxon>
        <taxon>Araneae</taxon>
        <taxon>Araneomorphae</taxon>
        <taxon>Entelegynae</taxon>
        <taxon>Araneoidea</taxon>
        <taxon>Linyphiidae</taxon>
        <taxon>Erigoninae</taxon>
        <taxon>Oedothorax</taxon>
    </lineage>
</organism>
<proteinExistence type="predicted"/>
<reference evidence="2 3" key="1">
    <citation type="journal article" date="2022" name="Nat. Ecol. Evol.">
        <title>A masculinizing supergene underlies an exaggerated male reproductive morph in a spider.</title>
        <authorList>
            <person name="Hendrickx F."/>
            <person name="De Corte Z."/>
            <person name="Sonet G."/>
            <person name="Van Belleghem S.M."/>
            <person name="Kostlbacher S."/>
            <person name="Vangestel C."/>
        </authorList>
    </citation>
    <scope>NUCLEOTIDE SEQUENCE [LARGE SCALE GENOMIC DNA]</scope>
    <source>
        <strain evidence="2">W744_W776</strain>
    </source>
</reference>
<gene>
    <name evidence="2" type="ORF">JTE90_022276</name>
</gene>